<evidence type="ECO:0000313" key="1">
    <source>
        <dbReference type="EMBL" id="SHE63250.1"/>
    </source>
</evidence>
<organism evidence="1 2">
    <name type="scientific">Psychroflexus salarius</name>
    <dbReference type="NCBI Taxonomy" id="1155689"/>
    <lineage>
        <taxon>Bacteria</taxon>
        <taxon>Pseudomonadati</taxon>
        <taxon>Bacteroidota</taxon>
        <taxon>Flavobacteriia</taxon>
        <taxon>Flavobacteriales</taxon>
        <taxon>Flavobacteriaceae</taxon>
        <taxon>Psychroflexus</taxon>
    </lineage>
</organism>
<dbReference type="EMBL" id="FQTW01000003">
    <property type="protein sequence ID" value="SHE63250.1"/>
    <property type="molecule type" value="Genomic_DNA"/>
</dbReference>
<protein>
    <submittedName>
        <fullName evidence="1">Uncharacterized protein</fullName>
    </submittedName>
</protein>
<proteinExistence type="predicted"/>
<dbReference type="Proteomes" id="UP000184462">
    <property type="component" value="Unassembled WGS sequence"/>
</dbReference>
<keyword evidence="2" id="KW-1185">Reference proteome</keyword>
<name>A0A1M4V2X5_9FLAO</name>
<sequence length="77" mass="9024">MLTFFTDFAYRKLKTSLYFSPILILKTNFMNLTCNKRSQLINLIMCTFLIALLGCEQNEMSLTEHKPNITSQYFSLD</sequence>
<gene>
    <name evidence="1" type="ORF">SAMN05444278_103217</name>
</gene>
<dbReference type="STRING" id="1155689.SAMN05444278_103217"/>
<reference evidence="1 2" key="1">
    <citation type="submission" date="2016-11" db="EMBL/GenBank/DDBJ databases">
        <authorList>
            <person name="Jaros S."/>
            <person name="Januszkiewicz K."/>
            <person name="Wedrychowicz H."/>
        </authorList>
    </citation>
    <scope>NUCLEOTIDE SEQUENCE [LARGE SCALE GENOMIC DNA]</scope>
    <source>
        <strain evidence="1 2">DSM 25661</strain>
    </source>
</reference>
<evidence type="ECO:0000313" key="2">
    <source>
        <dbReference type="Proteomes" id="UP000184462"/>
    </source>
</evidence>
<accession>A0A1M4V2X5</accession>
<dbReference type="AlphaFoldDB" id="A0A1M4V2X5"/>